<evidence type="ECO:0000313" key="3">
    <source>
        <dbReference type="Proteomes" id="UP001465755"/>
    </source>
</evidence>
<keyword evidence="3" id="KW-1185">Reference proteome</keyword>
<dbReference type="Proteomes" id="UP001465755">
    <property type="component" value="Unassembled WGS sequence"/>
</dbReference>
<accession>A0AAW1PZ30</accession>
<dbReference type="EMBL" id="JALJOQ010000001">
    <property type="protein sequence ID" value="KAK9815178.1"/>
    <property type="molecule type" value="Genomic_DNA"/>
</dbReference>
<dbReference type="SMART" id="SM00320">
    <property type="entry name" value="WD40"/>
    <property type="match status" value="6"/>
</dbReference>
<dbReference type="Gene3D" id="2.130.10.10">
    <property type="entry name" value="YVTN repeat-like/Quinoprotein amine dehydrogenase"/>
    <property type="match status" value="2"/>
</dbReference>
<dbReference type="InterPro" id="IPR015943">
    <property type="entry name" value="WD40/YVTN_repeat-like_dom_sf"/>
</dbReference>
<protein>
    <recommendedName>
        <fullName evidence="4">Telomerase Cajal body protein 1</fullName>
    </recommendedName>
</protein>
<comment type="caution">
    <text evidence="2">The sequence shown here is derived from an EMBL/GenBank/DDBJ whole genome shotgun (WGS) entry which is preliminary data.</text>
</comment>
<evidence type="ECO:0000313" key="2">
    <source>
        <dbReference type="EMBL" id="KAK9815178.1"/>
    </source>
</evidence>
<evidence type="ECO:0000256" key="1">
    <source>
        <dbReference type="PROSITE-ProRule" id="PRU00221"/>
    </source>
</evidence>
<dbReference type="InterPro" id="IPR051150">
    <property type="entry name" value="SWT21/TCAB1_mRNA_Telomere"/>
</dbReference>
<keyword evidence="1" id="KW-0853">WD repeat</keyword>
<dbReference type="PANTHER" id="PTHR13211">
    <property type="entry name" value="TELOMERASE CAJAL BODY PROTEIN 1"/>
    <property type="match status" value="1"/>
</dbReference>
<feature type="repeat" description="WD" evidence="1">
    <location>
        <begin position="247"/>
        <end position="282"/>
    </location>
</feature>
<dbReference type="InterPro" id="IPR036322">
    <property type="entry name" value="WD40_repeat_dom_sf"/>
</dbReference>
<dbReference type="PANTHER" id="PTHR13211:SF0">
    <property type="entry name" value="TELOMERASE CAJAL BODY PROTEIN 1"/>
    <property type="match status" value="1"/>
</dbReference>
<reference evidence="2 3" key="1">
    <citation type="journal article" date="2024" name="Nat. Commun.">
        <title>Phylogenomics reveals the evolutionary origins of lichenization in chlorophyte algae.</title>
        <authorList>
            <person name="Puginier C."/>
            <person name="Libourel C."/>
            <person name="Otte J."/>
            <person name="Skaloud P."/>
            <person name="Haon M."/>
            <person name="Grisel S."/>
            <person name="Petersen M."/>
            <person name="Berrin J.G."/>
            <person name="Delaux P.M."/>
            <person name="Dal Grande F."/>
            <person name="Keller J."/>
        </authorList>
    </citation>
    <scope>NUCLEOTIDE SEQUENCE [LARGE SCALE GENOMIC DNA]</scope>
    <source>
        <strain evidence="2 3">SAG 2036</strain>
    </source>
</reference>
<dbReference type="PROSITE" id="PS50082">
    <property type="entry name" value="WD_REPEATS_2"/>
    <property type="match status" value="1"/>
</dbReference>
<proteinExistence type="predicted"/>
<sequence>MDVNVDTEAAASELFQLSFGTQPTLVAQASNEYREGTSQARISCPQSNFLKGCKWSPDGACLLTASEDKWLRVYDLPPDCLESQSGVQSTSAQEELSPALRIFGNELIYDYAWYPGMVASEPSTCVLASTTRGQPLHLWDAYTGHQRATYRAYDQVDEVEAAYSLAFTPDGARILAGYRKRICIFDLARPGRDSWNLMTYQRKQEGLPGIVSCMACNPDRSSMVAAGAYSGTAALYALDSQELLVLLQGHRGGLTQVSFSPDGNFLYTGARRDPDIHCWDVRYTSGVVYSLQRDTSTTNQRVGFDIEPCGRHLATGGQDGKVKAFDLTTGQLAAEYRAAADTVNGLACHPCLPLVATASGHRRLAPLDSDDDDEMQSNVSVQKIQGKIQRLALIA</sequence>
<dbReference type="SUPFAM" id="SSF50978">
    <property type="entry name" value="WD40 repeat-like"/>
    <property type="match status" value="1"/>
</dbReference>
<organism evidence="2 3">
    <name type="scientific">Symbiochloris irregularis</name>
    <dbReference type="NCBI Taxonomy" id="706552"/>
    <lineage>
        <taxon>Eukaryota</taxon>
        <taxon>Viridiplantae</taxon>
        <taxon>Chlorophyta</taxon>
        <taxon>core chlorophytes</taxon>
        <taxon>Trebouxiophyceae</taxon>
        <taxon>Trebouxiales</taxon>
        <taxon>Trebouxiaceae</taxon>
        <taxon>Symbiochloris</taxon>
    </lineage>
</organism>
<evidence type="ECO:0008006" key="4">
    <source>
        <dbReference type="Google" id="ProtNLM"/>
    </source>
</evidence>
<dbReference type="AlphaFoldDB" id="A0AAW1PZ30"/>
<name>A0AAW1PZ30_9CHLO</name>
<dbReference type="Pfam" id="PF00400">
    <property type="entry name" value="WD40"/>
    <property type="match status" value="3"/>
</dbReference>
<dbReference type="InterPro" id="IPR001680">
    <property type="entry name" value="WD40_rpt"/>
</dbReference>
<gene>
    <name evidence="2" type="ORF">WJX73_009848</name>
</gene>